<evidence type="ECO:0000313" key="9">
    <source>
        <dbReference type="Proteomes" id="UP000245396"/>
    </source>
</evidence>
<dbReference type="GO" id="GO:0005886">
    <property type="term" value="C:plasma membrane"/>
    <property type="evidence" value="ECO:0007669"/>
    <property type="project" value="UniProtKB-SubCell"/>
</dbReference>
<dbReference type="CDD" id="cd02525">
    <property type="entry name" value="Succinoglycan_BP_ExoA"/>
    <property type="match status" value="1"/>
</dbReference>
<dbReference type="Gene3D" id="3.90.550.10">
    <property type="entry name" value="Spore Coat Polysaccharide Biosynthesis Protein SpsA, Chain A"/>
    <property type="match status" value="1"/>
</dbReference>
<gene>
    <name evidence="8" type="ORF">C7441_109153</name>
</gene>
<evidence type="ECO:0000256" key="3">
    <source>
        <dbReference type="ARBA" id="ARBA00022676"/>
    </source>
</evidence>
<sequence length="349" mass="38234">MSEEILERPESRIKPAAAASCMIVIPCLNEVNHIGDLIDQLLEPAERLGMKIVVADGGSTDGTRATVREIASAQPRVVLLDNERRLQSAAINLAVAAFGHEVDYFIRIDAHGGYPDSYCELLLEEARETAADSVVVSMATIGFGPFQKATAMAQNSKLGNGGSPHREGAPGHWTDHGHHALMRVEAFRAVGGYDESFSHNEDAELDHRLATAGYRIWMTDKTFMTYYPRATPRALFRQYLGYGRGRAKNILKHGTQLKPRQAIPLLVLPAVAGMALAVLSPTALIPALLWAAACIGYGAWLAVSQRDRHGPLAGISAMTMHLAWSTGFWLEYAKAWRQQHWKQRGVEAS</sequence>
<dbReference type="InterPro" id="IPR001173">
    <property type="entry name" value="Glyco_trans_2-like"/>
</dbReference>
<keyword evidence="6" id="KW-0812">Transmembrane</keyword>
<dbReference type="EMBL" id="QGGG01000009">
    <property type="protein sequence ID" value="PWJ82384.1"/>
    <property type="molecule type" value="Genomic_DNA"/>
</dbReference>
<dbReference type="InterPro" id="IPR029044">
    <property type="entry name" value="Nucleotide-diphossugar_trans"/>
</dbReference>
<dbReference type="OrthoDB" id="8416156at2"/>
<dbReference type="Proteomes" id="UP000245396">
    <property type="component" value="Unassembled WGS sequence"/>
</dbReference>
<dbReference type="AlphaFoldDB" id="A0A316C1D9"/>
<dbReference type="STRING" id="1192868.GCA_000304395_02141"/>
<dbReference type="SUPFAM" id="SSF53448">
    <property type="entry name" value="Nucleotide-diphospho-sugar transferases"/>
    <property type="match status" value="1"/>
</dbReference>
<evidence type="ECO:0000256" key="6">
    <source>
        <dbReference type="SAM" id="Phobius"/>
    </source>
</evidence>
<dbReference type="Pfam" id="PF00535">
    <property type="entry name" value="Glycos_transf_2"/>
    <property type="match status" value="1"/>
</dbReference>
<feature type="domain" description="Glycosyltransferase 2-like" evidence="7">
    <location>
        <begin position="23"/>
        <end position="190"/>
    </location>
</feature>
<keyword evidence="5 6" id="KW-0472">Membrane</keyword>
<evidence type="ECO:0000256" key="5">
    <source>
        <dbReference type="ARBA" id="ARBA00023136"/>
    </source>
</evidence>
<accession>A0A316C1D9</accession>
<keyword evidence="3" id="KW-0328">Glycosyltransferase</keyword>
<keyword evidence="9" id="KW-1185">Reference proteome</keyword>
<proteinExistence type="predicted"/>
<feature type="transmembrane region" description="Helical" evidence="6">
    <location>
        <begin position="285"/>
        <end position="303"/>
    </location>
</feature>
<evidence type="ECO:0000313" key="8">
    <source>
        <dbReference type="EMBL" id="PWJ82384.1"/>
    </source>
</evidence>
<comment type="caution">
    <text evidence="8">The sequence shown here is derived from an EMBL/GenBank/DDBJ whole genome shotgun (WGS) entry which is preliminary data.</text>
</comment>
<evidence type="ECO:0000256" key="1">
    <source>
        <dbReference type="ARBA" id="ARBA00004236"/>
    </source>
</evidence>
<evidence type="ECO:0000256" key="4">
    <source>
        <dbReference type="ARBA" id="ARBA00022679"/>
    </source>
</evidence>
<feature type="transmembrane region" description="Helical" evidence="6">
    <location>
        <begin position="310"/>
        <end position="330"/>
    </location>
</feature>
<dbReference type="PANTHER" id="PTHR43646">
    <property type="entry name" value="GLYCOSYLTRANSFERASE"/>
    <property type="match status" value="1"/>
</dbReference>
<keyword evidence="4" id="KW-0808">Transferase</keyword>
<protein>
    <submittedName>
        <fullName evidence="8">Succinoglycan biosynthesis protein ExoA</fullName>
    </submittedName>
</protein>
<name>A0A316C1D9_PSESE</name>
<comment type="subcellular location">
    <subcellularLocation>
        <location evidence="1">Cell membrane</location>
    </subcellularLocation>
</comment>
<dbReference type="GO" id="GO:0016757">
    <property type="term" value="F:glycosyltransferase activity"/>
    <property type="evidence" value="ECO:0007669"/>
    <property type="project" value="UniProtKB-KW"/>
</dbReference>
<dbReference type="PANTHER" id="PTHR43646:SF2">
    <property type="entry name" value="GLYCOSYLTRANSFERASE 2-LIKE DOMAIN-CONTAINING PROTEIN"/>
    <property type="match status" value="1"/>
</dbReference>
<keyword evidence="6" id="KW-1133">Transmembrane helix</keyword>
<keyword evidence="2" id="KW-1003">Cell membrane</keyword>
<reference evidence="8 9" key="1">
    <citation type="submission" date="2018-05" db="EMBL/GenBank/DDBJ databases">
        <title>Genomic Encyclopedia of Type Strains, Phase IV (KMG-IV): sequencing the most valuable type-strain genomes for metagenomic binning, comparative biology and taxonomic classification.</title>
        <authorList>
            <person name="Goeker M."/>
        </authorList>
    </citation>
    <scope>NUCLEOTIDE SEQUENCE [LARGE SCALE GENOMIC DNA]</scope>
    <source>
        <strain evidence="8 9">DSM 6986</strain>
    </source>
</reference>
<evidence type="ECO:0000259" key="7">
    <source>
        <dbReference type="Pfam" id="PF00535"/>
    </source>
</evidence>
<organism evidence="8 9">
    <name type="scientific">Pseudaminobacter salicylatoxidans</name>
    <dbReference type="NCBI Taxonomy" id="93369"/>
    <lineage>
        <taxon>Bacteria</taxon>
        <taxon>Pseudomonadati</taxon>
        <taxon>Pseudomonadota</taxon>
        <taxon>Alphaproteobacteria</taxon>
        <taxon>Hyphomicrobiales</taxon>
        <taxon>Phyllobacteriaceae</taxon>
        <taxon>Pseudaminobacter</taxon>
    </lineage>
</organism>
<evidence type="ECO:0000256" key="2">
    <source>
        <dbReference type="ARBA" id="ARBA00022475"/>
    </source>
</evidence>